<keyword evidence="4" id="KW-0808">Transferase</keyword>
<dbReference type="PANTHER" id="PTHR10615:SF219">
    <property type="entry name" value="HISTONE ACETYLTRANSFERASE KAT5"/>
    <property type="match status" value="1"/>
</dbReference>
<feature type="active site" description="Proton donor/acceptor" evidence="13">
    <location>
        <position position="405"/>
    </location>
</feature>
<dbReference type="Proteomes" id="UP000235388">
    <property type="component" value="Unassembled WGS sequence"/>
</dbReference>
<dbReference type="EMBL" id="PGCJ01000860">
    <property type="protein sequence ID" value="PLW16905.1"/>
    <property type="molecule type" value="Genomic_DNA"/>
</dbReference>
<dbReference type="InterPro" id="IPR036388">
    <property type="entry name" value="WH-like_DNA-bd_sf"/>
</dbReference>
<feature type="compositionally biased region" description="Basic residues" evidence="14">
    <location>
        <begin position="112"/>
        <end position="122"/>
    </location>
</feature>
<feature type="compositionally biased region" description="Low complexity" evidence="14">
    <location>
        <begin position="7"/>
        <end position="19"/>
    </location>
</feature>
<dbReference type="SUPFAM" id="SSF55729">
    <property type="entry name" value="Acyl-CoA N-acyltransferases (Nat)"/>
    <property type="match status" value="1"/>
</dbReference>
<comment type="similarity">
    <text evidence="2">Belongs to the MYST (SAS/MOZ) family.</text>
</comment>
<feature type="region of interest" description="Disordered" evidence="14">
    <location>
        <begin position="562"/>
        <end position="633"/>
    </location>
</feature>
<keyword evidence="8" id="KW-0007">Acetylation</keyword>
<dbReference type="STRING" id="200324.A0A2N5SUH8"/>
<evidence type="ECO:0000256" key="4">
    <source>
        <dbReference type="ARBA" id="ARBA00022679"/>
    </source>
</evidence>
<sequence>MAHSEPHPTQTRDPQQQQQKHPEKRRRIGKDTTSHGPTLEVALVDVDLVVFGRFEIKAWFPSPYVIDQLEYRQATATAHPHPTSQPKPIGDDGGHNKKPATPCLKRLSNGRFQKKKNKKKRKIDPAPPNNTLPTSPSNSTTPSLQEHINHHDENHQKIRSRSPSQDSLSSLASSSSSPCSPHSDLLPPNHLQLPVPPNHLYPSPQSHPSSLTSDRGGKIQPSQTSSTHHLSQPSPPSALKLYVCDGCLRYLFSADAYLQHKMRCGVTHPPGRKVYQSGNLIIREVDGSSAKLYCQCLCLFGKLFIDHKYIFFDVESFNFYILTNVEEDAGTGSVRETIVGFFSKEKISYDGYNLACIVTLPPYQKKGYGTLLIEFSYELDRFEADREAGHIMRRSAQKMMLGTPERPLSTMGARGYLRFWTAVLVRFFRTLFTPPPPRLPAGQKKRAEGHHKGASKMVQAAAADGAEPAIEITLEEISCSTRIRPDDVAFALISSGLATRKSSPKAAVSAAAADDDDEEEDGSTLDSQTETFVITPHLVEHVARTIKVKSAILDPRHVLLHRNNQYPSSDDSDPQSPDTSPPPPPAPPLLIHPSSPVLSEPHHRPRHRSSATATAAKSSSLARTAAHHKPAKP</sequence>
<dbReference type="CDD" id="cd04301">
    <property type="entry name" value="NAT_SF"/>
    <property type="match status" value="1"/>
</dbReference>
<evidence type="ECO:0000256" key="5">
    <source>
        <dbReference type="ARBA" id="ARBA00022723"/>
    </source>
</evidence>
<evidence type="ECO:0000313" key="16">
    <source>
        <dbReference type="EMBL" id="PLW16905.1"/>
    </source>
</evidence>
<evidence type="ECO:0000256" key="13">
    <source>
        <dbReference type="PIRSR" id="PIRSR602717-51"/>
    </source>
</evidence>
<feature type="compositionally biased region" description="Polar residues" evidence="14">
    <location>
        <begin position="203"/>
        <end position="213"/>
    </location>
</feature>
<dbReference type="PROSITE" id="PS51726">
    <property type="entry name" value="MYST_HAT"/>
    <property type="match status" value="1"/>
</dbReference>
<dbReference type="InterPro" id="IPR050603">
    <property type="entry name" value="MYST_HAT"/>
</dbReference>
<evidence type="ECO:0000256" key="8">
    <source>
        <dbReference type="ARBA" id="ARBA00022990"/>
    </source>
</evidence>
<evidence type="ECO:0000256" key="2">
    <source>
        <dbReference type="ARBA" id="ARBA00010107"/>
    </source>
</evidence>
<gene>
    <name evidence="16" type="ORF">PCANC_20157</name>
</gene>
<feature type="compositionally biased region" description="Low complexity" evidence="14">
    <location>
        <begin position="610"/>
        <end position="624"/>
    </location>
</feature>
<feature type="compositionally biased region" description="Low complexity" evidence="14">
    <location>
        <begin position="131"/>
        <end position="144"/>
    </location>
</feature>
<dbReference type="AlphaFoldDB" id="A0A2N5SUH8"/>
<evidence type="ECO:0000313" key="17">
    <source>
        <dbReference type="Proteomes" id="UP000235388"/>
    </source>
</evidence>
<comment type="subcellular location">
    <subcellularLocation>
        <location evidence="1">Nucleus</location>
    </subcellularLocation>
</comment>
<dbReference type="OrthoDB" id="787137at2759"/>
<keyword evidence="5" id="KW-0479">Metal-binding</keyword>
<dbReference type="GO" id="GO:0035267">
    <property type="term" value="C:NuA4 histone acetyltransferase complex"/>
    <property type="evidence" value="ECO:0007669"/>
    <property type="project" value="TreeGrafter"/>
</dbReference>
<feature type="region of interest" description="Disordered" evidence="14">
    <location>
        <begin position="503"/>
        <end position="527"/>
    </location>
</feature>
<feature type="region of interest" description="Disordered" evidence="14">
    <location>
        <begin position="1"/>
        <end position="37"/>
    </location>
</feature>
<evidence type="ECO:0000256" key="14">
    <source>
        <dbReference type="SAM" id="MobiDB-lite"/>
    </source>
</evidence>
<evidence type="ECO:0000256" key="12">
    <source>
        <dbReference type="ARBA" id="ARBA00023315"/>
    </source>
</evidence>
<keyword evidence="12" id="KW-0012">Acyltransferase</keyword>
<keyword evidence="11" id="KW-0539">Nucleus</keyword>
<dbReference type="Gene3D" id="3.40.630.30">
    <property type="match status" value="1"/>
</dbReference>
<keyword evidence="9" id="KW-0805">Transcription regulation</keyword>
<dbReference type="GO" id="GO:0005634">
    <property type="term" value="C:nucleus"/>
    <property type="evidence" value="ECO:0007669"/>
    <property type="project" value="UniProtKB-SubCell"/>
</dbReference>
<keyword evidence="10" id="KW-0804">Transcription</keyword>
<keyword evidence="17" id="KW-1185">Reference proteome</keyword>
<dbReference type="Pfam" id="PF01853">
    <property type="entry name" value="MOZ_SAS"/>
    <property type="match status" value="1"/>
</dbReference>
<feature type="compositionally biased region" description="Acidic residues" evidence="14">
    <location>
        <begin position="513"/>
        <end position="523"/>
    </location>
</feature>
<dbReference type="GO" id="GO:0046972">
    <property type="term" value="F:histone H4K16 acetyltransferase activity"/>
    <property type="evidence" value="ECO:0007669"/>
    <property type="project" value="TreeGrafter"/>
</dbReference>
<evidence type="ECO:0000256" key="10">
    <source>
        <dbReference type="ARBA" id="ARBA00023163"/>
    </source>
</evidence>
<evidence type="ECO:0000259" key="15">
    <source>
        <dbReference type="PROSITE" id="PS51726"/>
    </source>
</evidence>
<keyword evidence="7" id="KW-0862">Zinc</keyword>
<dbReference type="InterPro" id="IPR016181">
    <property type="entry name" value="Acyl_CoA_acyltransferase"/>
</dbReference>
<comment type="caution">
    <text evidence="16">The sequence shown here is derived from an EMBL/GenBank/DDBJ whole genome shotgun (WGS) entry which is preliminary data.</text>
</comment>
<accession>A0A2N5SUH8</accession>
<feature type="compositionally biased region" description="Pro residues" evidence="14">
    <location>
        <begin position="579"/>
        <end position="590"/>
    </location>
</feature>
<dbReference type="InterPro" id="IPR002717">
    <property type="entry name" value="HAT_MYST-type"/>
</dbReference>
<dbReference type="GO" id="GO:0008270">
    <property type="term" value="F:zinc ion binding"/>
    <property type="evidence" value="ECO:0007669"/>
    <property type="project" value="UniProtKB-KW"/>
</dbReference>
<evidence type="ECO:0000256" key="9">
    <source>
        <dbReference type="ARBA" id="ARBA00023015"/>
    </source>
</evidence>
<reference evidence="16 17" key="1">
    <citation type="submission" date="2017-11" db="EMBL/GenBank/DDBJ databases">
        <title>De novo assembly and phasing of dikaryotic genomes from two isolates of Puccinia coronata f. sp. avenae, the causal agent of oat crown rust.</title>
        <authorList>
            <person name="Miller M.E."/>
            <person name="Zhang Y."/>
            <person name="Omidvar V."/>
            <person name="Sperschneider J."/>
            <person name="Schwessinger B."/>
            <person name="Raley C."/>
            <person name="Palmer J.M."/>
            <person name="Garnica D."/>
            <person name="Upadhyaya N."/>
            <person name="Rathjen J."/>
            <person name="Taylor J.M."/>
            <person name="Park R.F."/>
            <person name="Dodds P.N."/>
            <person name="Hirsch C.D."/>
            <person name="Kianian S.F."/>
            <person name="Figueroa M."/>
        </authorList>
    </citation>
    <scope>NUCLEOTIDE SEQUENCE [LARGE SCALE GENOMIC DNA]</scope>
    <source>
        <strain evidence="16">12NC29</strain>
    </source>
</reference>
<evidence type="ECO:0000256" key="1">
    <source>
        <dbReference type="ARBA" id="ARBA00004123"/>
    </source>
</evidence>
<feature type="compositionally biased region" description="Low complexity" evidence="14">
    <location>
        <begin position="161"/>
        <end position="188"/>
    </location>
</feature>
<dbReference type="EC" id="2.3.1.48" evidence="3"/>
<evidence type="ECO:0000256" key="11">
    <source>
        <dbReference type="ARBA" id="ARBA00023242"/>
    </source>
</evidence>
<feature type="compositionally biased region" description="Basic and acidic residues" evidence="14">
    <location>
        <begin position="147"/>
        <end position="156"/>
    </location>
</feature>
<keyword evidence="6" id="KW-0863">Zinc-finger</keyword>
<protein>
    <recommendedName>
        <fullName evidence="3">histone acetyltransferase</fullName>
        <ecNumber evidence="3">2.3.1.48</ecNumber>
    </recommendedName>
</protein>
<organism evidence="16 17">
    <name type="scientific">Puccinia coronata f. sp. avenae</name>
    <dbReference type="NCBI Taxonomy" id="200324"/>
    <lineage>
        <taxon>Eukaryota</taxon>
        <taxon>Fungi</taxon>
        <taxon>Dikarya</taxon>
        <taxon>Basidiomycota</taxon>
        <taxon>Pucciniomycotina</taxon>
        <taxon>Pucciniomycetes</taxon>
        <taxon>Pucciniales</taxon>
        <taxon>Pucciniaceae</taxon>
        <taxon>Puccinia</taxon>
    </lineage>
</organism>
<evidence type="ECO:0000256" key="3">
    <source>
        <dbReference type="ARBA" id="ARBA00013184"/>
    </source>
</evidence>
<evidence type="ECO:0000256" key="6">
    <source>
        <dbReference type="ARBA" id="ARBA00022771"/>
    </source>
</evidence>
<dbReference type="GO" id="GO:0006355">
    <property type="term" value="P:regulation of DNA-templated transcription"/>
    <property type="evidence" value="ECO:0007669"/>
    <property type="project" value="InterPro"/>
</dbReference>
<feature type="region of interest" description="Disordered" evidence="14">
    <location>
        <begin position="76"/>
        <end position="236"/>
    </location>
</feature>
<name>A0A2N5SUH8_9BASI</name>
<feature type="compositionally biased region" description="Polar residues" evidence="14">
    <location>
        <begin position="220"/>
        <end position="232"/>
    </location>
</feature>
<dbReference type="PANTHER" id="PTHR10615">
    <property type="entry name" value="HISTONE ACETYLTRANSFERASE"/>
    <property type="match status" value="1"/>
</dbReference>
<dbReference type="Gene3D" id="1.10.10.10">
    <property type="entry name" value="Winged helix-like DNA-binding domain superfamily/Winged helix DNA-binding domain"/>
    <property type="match status" value="1"/>
</dbReference>
<feature type="domain" description="MYST-type HAT" evidence="15">
    <location>
        <begin position="206"/>
        <end position="536"/>
    </location>
</feature>
<evidence type="ECO:0000256" key="7">
    <source>
        <dbReference type="ARBA" id="ARBA00022833"/>
    </source>
</evidence>
<proteinExistence type="inferred from homology"/>